<dbReference type="InterPro" id="IPR000150">
    <property type="entry name" value="Cof"/>
</dbReference>
<dbReference type="NCBIfam" id="TIGR00099">
    <property type="entry name" value="Cof-subfamily"/>
    <property type="match status" value="1"/>
</dbReference>
<dbReference type="SFLD" id="SFLDG01140">
    <property type="entry name" value="C2.B:_Phosphomannomutase_and_P"/>
    <property type="match status" value="1"/>
</dbReference>
<dbReference type="InterPro" id="IPR023214">
    <property type="entry name" value="HAD_sf"/>
</dbReference>
<proteinExistence type="predicted"/>
<dbReference type="Gene3D" id="3.40.50.1000">
    <property type="entry name" value="HAD superfamily/HAD-like"/>
    <property type="match status" value="1"/>
</dbReference>
<reference evidence="1" key="1">
    <citation type="journal article" date="2014" name="Int. J. Syst. Evol. Microbiol.">
        <title>Complete genome sequence of Corynebacterium casei LMG S-19264T (=DSM 44701T), isolated from a smear-ripened cheese.</title>
        <authorList>
            <consortium name="US DOE Joint Genome Institute (JGI-PGF)"/>
            <person name="Walter F."/>
            <person name="Albersmeier A."/>
            <person name="Kalinowski J."/>
            <person name="Ruckert C."/>
        </authorList>
    </citation>
    <scope>NUCLEOTIDE SEQUENCE</scope>
    <source>
        <strain evidence="1">CGMCC 1.6333</strain>
    </source>
</reference>
<protein>
    <submittedName>
        <fullName evidence="1">Haloacid dehalogenase</fullName>
    </submittedName>
</protein>
<dbReference type="PANTHER" id="PTHR10000:SF55">
    <property type="entry name" value="5-AMINO-6-(5-PHOSPHO-D-RIBITYLAMINO)URACIL PHOSPHATASE YCSE"/>
    <property type="match status" value="1"/>
</dbReference>
<dbReference type="NCBIfam" id="TIGR01484">
    <property type="entry name" value="HAD-SF-IIB"/>
    <property type="match status" value="1"/>
</dbReference>
<dbReference type="GO" id="GO:0016791">
    <property type="term" value="F:phosphatase activity"/>
    <property type="evidence" value="ECO:0007669"/>
    <property type="project" value="UniProtKB-ARBA"/>
</dbReference>
<dbReference type="InterPro" id="IPR006379">
    <property type="entry name" value="HAD-SF_hydro_IIB"/>
</dbReference>
<keyword evidence="2" id="KW-1185">Reference proteome</keyword>
<dbReference type="GO" id="GO:0000287">
    <property type="term" value="F:magnesium ion binding"/>
    <property type="evidence" value="ECO:0007669"/>
    <property type="project" value="TreeGrafter"/>
</dbReference>
<dbReference type="RefSeq" id="WP_229666692.1">
    <property type="nucleotide sequence ID" value="NZ_BMLG01000009.1"/>
</dbReference>
<dbReference type="SFLD" id="SFLDS00003">
    <property type="entry name" value="Haloacid_Dehalogenase"/>
    <property type="match status" value="1"/>
</dbReference>
<dbReference type="Proteomes" id="UP000618460">
    <property type="component" value="Unassembled WGS sequence"/>
</dbReference>
<dbReference type="SUPFAM" id="SSF56784">
    <property type="entry name" value="HAD-like"/>
    <property type="match status" value="1"/>
</dbReference>
<dbReference type="Pfam" id="PF08282">
    <property type="entry name" value="Hydrolase_3"/>
    <property type="match status" value="1"/>
</dbReference>
<accession>A0A917TQK8</accession>
<reference evidence="1" key="2">
    <citation type="submission" date="2020-09" db="EMBL/GenBank/DDBJ databases">
        <authorList>
            <person name="Sun Q."/>
            <person name="Zhou Y."/>
        </authorList>
    </citation>
    <scope>NUCLEOTIDE SEQUENCE</scope>
    <source>
        <strain evidence="1">CGMCC 1.6333</strain>
    </source>
</reference>
<evidence type="ECO:0000313" key="2">
    <source>
        <dbReference type="Proteomes" id="UP000618460"/>
    </source>
</evidence>
<gene>
    <name evidence="1" type="ORF">GCM10011351_19380</name>
</gene>
<dbReference type="Gene3D" id="3.30.1240.10">
    <property type="match status" value="1"/>
</dbReference>
<dbReference type="InterPro" id="IPR036412">
    <property type="entry name" value="HAD-like_sf"/>
</dbReference>
<sequence>MSKLVEPKAIFLDMDGTILDHYNRVSVNTKEVINKLRAKGIPVFIATGRSREEIFPLVPEGFAVDGIISSNGMTVYLGEEKIEEHSLPYELVKEIIEKARVNQVYYELFPAVGERIVLKQDQRILQKEVQDPQPDSVGINEWLSRKEAMEGDISWVDLVPEQTYSKFYCFSRSVNHINEWKKVLDEIKEQVDFTTSSSSEHNVEVMVANVNKATSIQIILEQLNIVPEEILVMGDSHNDIPMFELAGQTVAMKNAALDIQEMVDEVTAYTCDDDGVYHYLMNRFFS</sequence>
<organism evidence="1 2">
    <name type="scientific">Paraliobacillus quinghaiensis</name>
    <dbReference type="NCBI Taxonomy" id="470815"/>
    <lineage>
        <taxon>Bacteria</taxon>
        <taxon>Bacillati</taxon>
        <taxon>Bacillota</taxon>
        <taxon>Bacilli</taxon>
        <taxon>Bacillales</taxon>
        <taxon>Bacillaceae</taxon>
        <taxon>Paraliobacillus</taxon>
    </lineage>
</organism>
<dbReference type="GO" id="GO:0005829">
    <property type="term" value="C:cytosol"/>
    <property type="evidence" value="ECO:0007669"/>
    <property type="project" value="TreeGrafter"/>
</dbReference>
<name>A0A917TQK8_9BACI</name>
<dbReference type="PANTHER" id="PTHR10000">
    <property type="entry name" value="PHOSPHOSERINE PHOSPHATASE"/>
    <property type="match status" value="1"/>
</dbReference>
<evidence type="ECO:0000313" key="1">
    <source>
        <dbReference type="EMBL" id="GGM33466.1"/>
    </source>
</evidence>
<dbReference type="AlphaFoldDB" id="A0A917TQK8"/>
<dbReference type="EMBL" id="BMLG01000009">
    <property type="protein sequence ID" value="GGM33466.1"/>
    <property type="molecule type" value="Genomic_DNA"/>
</dbReference>
<comment type="caution">
    <text evidence="1">The sequence shown here is derived from an EMBL/GenBank/DDBJ whole genome shotgun (WGS) entry which is preliminary data.</text>
</comment>